<dbReference type="Proteomes" id="UP000735302">
    <property type="component" value="Unassembled WGS sequence"/>
</dbReference>
<organism evidence="1 2">
    <name type="scientific">Plakobranchus ocellatus</name>
    <dbReference type="NCBI Taxonomy" id="259542"/>
    <lineage>
        <taxon>Eukaryota</taxon>
        <taxon>Metazoa</taxon>
        <taxon>Spiralia</taxon>
        <taxon>Lophotrochozoa</taxon>
        <taxon>Mollusca</taxon>
        <taxon>Gastropoda</taxon>
        <taxon>Heterobranchia</taxon>
        <taxon>Euthyneura</taxon>
        <taxon>Panpulmonata</taxon>
        <taxon>Sacoglossa</taxon>
        <taxon>Placobranchoidea</taxon>
        <taxon>Plakobranchidae</taxon>
        <taxon>Plakobranchus</taxon>
    </lineage>
</organism>
<name>A0AAV4DVV9_9GAST</name>
<reference evidence="1 2" key="1">
    <citation type="journal article" date="2021" name="Elife">
        <title>Chloroplast acquisition without the gene transfer in kleptoplastic sea slugs, Plakobranchus ocellatus.</title>
        <authorList>
            <person name="Maeda T."/>
            <person name="Takahashi S."/>
            <person name="Yoshida T."/>
            <person name="Shimamura S."/>
            <person name="Takaki Y."/>
            <person name="Nagai Y."/>
            <person name="Toyoda A."/>
            <person name="Suzuki Y."/>
            <person name="Arimoto A."/>
            <person name="Ishii H."/>
            <person name="Satoh N."/>
            <person name="Nishiyama T."/>
            <person name="Hasebe M."/>
            <person name="Maruyama T."/>
            <person name="Minagawa J."/>
            <person name="Obokata J."/>
            <person name="Shigenobu S."/>
        </authorList>
    </citation>
    <scope>NUCLEOTIDE SEQUENCE [LARGE SCALE GENOMIC DNA]</scope>
</reference>
<evidence type="ECO:0000313" key="2">
    <source>
        <dbReference type="Proteomes" id="UP000735302"/>
    </source>
</evidence>
<sequence>MSTCSLYEQGLVCVGFEDLSESNNPCPIGQKLHRVDDKLECAYFDDAIVDVPPDVRGRCVGKGEMLVQSRTGFFCRRTEEANVKLPDCPKGEIFAKTDMGF</sequence>
<protein>
    <submittedName>
        <fullName evidence="1">Uncharacterized protein</fullName>
    </submittedName>
</protein>
<evidence type="ECO:0000313" key="1">
    <source>
        <dbReference type="EMBL" id="GFO48164.1"/>
    </source>
</evidence>
<accession>A0AAV4DVV9</accession>
<comment type="caution">
    <text evidence="1">The sequence shown here is derived from an EMBL/GenBank/DDBJ whole genome shotgun (WGS) entry which is preliminary data.</text>
</comment>
<gene>
    <name evidence="1" type="ORF">PoB_007466900</name>
</gene>
<proteinExistence type="predicted"/>
<dbReference type="AlphaFoldDB" id="A0AAV4DVV9"/>
<keyword evidence="2" id="KW-1185">Reference proteome</keyword>
<feature type="non-terminal residue" evidence="1">
    <location>
        <position position="101"/>
    </location>
</feature>
<dbReference type="EMBL" id="BLXT01008381">
    <property type="protein sequence ID" value="GFO48164.1"/>
    <property type="molecule type" value="Genomic_DNA"/>
</dbReference>